<keyword evidence="7" id="KW-0413">Isomerase</keyword>
<dbReference type="PANTHER" id="PTHR23074:SF78">
    <property type="entry name" value="KATANIN P60 ATPASE-CONTAINING SUBUNIT A-LIKE 2"/>
    <property type="match status" value="1"/>
</dbReference>
<organism evidence="10 11">
    <name type="scientific">Aegilops tauschii subsp. strangulata</name>
    <name type="common">Goatgrass</name>
    <dbReference type="NCBI Taxonomy" id="200361"/>
    <lineage>
        <taxon>Eukaryota</taxon>
        <taxon>Viridiplantae</taxon>
        <taxon>Streptophyta</taxon>
        <taxon>Embryophyta</taxon>
        <taxon>Tracheophyta</taxon>
        <taxon>Spermatophyta</taxon>
        <taxon>Magnoliopsida</taxon>
        <taxon>Liliopsida</taxon>
        <taxon>Poales</taxon>
        <taxon>Poaceae</taxon>
        <taxon>BOP clade</taxon>
        <taxon>Pooideae</taxon>
        <taxon>Triticodae</taxon>
        <taxon>Triticeae</taxon>
        <taxon>Triticinae</taxon>
        <taxon>Aegilops</taxon>
    </lineage>
</organism>
<dbReference type="GO" id="GO:0005524">
    <property type="term" value="F:ATP binding"/>
    <property type="evidence" value="ECO:0007669"/>
    <property type="project" value="UniProtKB-KW"/>
</dbReference>
<evidence type="ECO:0000256" key="4">
    <source>
        <dbReference type="ARBA" id="ARBA00022741"/>
    </source>
</evidence>
<dbReference type="InterPro" id="IPR003593">
    <property type="entry name" value="AAA+_ATPase"/>
</dbReference>
<evidence type="ECO:0000256" key="3">
    <source>
        <dbReference type="ARBA" id="ARBA00022701"/>
    </source>
</evidence>
<evidence type="ECO:0000313" key="11">
    <source>
        <dbReference type="Proteomes" id="UP000015105"/>
    </source>
</evidence>
<dbReference type="GO" id="GO:0016853">
    <property type="term" value="F:isomerase activity"/>
    <property type="evidence" value="ECO:0007669"/>
    <property type="project" value="UniProtKB-KW"/>
</dbReference>
<dbReference type="EnsemblPlants" id="AET3Gv20650700.4">
    <property type="protein sequence ID" value="AET3Gv20650700.4"/>
    <property type="gene ID" value="AET3Gv20650700"/>
</dbReference>
<dbReference type="AlphaFoldDB" id="A0A453FE22"/>
<sequence>SPPRSVCPTVGVKNQERSYTSGAAASSVRGGPAAHIGAPPPRRAGPPDAMAAGDEPSVTRWSFQDFERYYDAGLGICRQPKGDGDDDDDAPPGSGSADAAHGHANGGADLSVFEQFQRLDRNVELRNGAMDVGPPQKSMLPSFESAETCNLAETLLRDIIRGSPDVKWESIKGLETAKRLLKEAVVMPIKYPKYFTGLLSPWKGILLFGPPGTGKTMLAKAVATECKTTFFNISASSIVSKWRGDSEKLVKVLFELARHHAPSTIFLDEIDAIISQRGEARSEHEASRRLKTELLIQMDGLTKTDELVFVLAATNLPWELDAAMLRRLEKRILVPLPEAEARHAMFEEFLPSTPDTMEIPYDVLVESTEGYSGSDIRLVCKEAAMQPLRRLMAVLEGRQEEMPEDELPEVGPIAAEDIELALRNTRPSAHLHAHRYEQFNQDYGSHVIG</sequence>
<reference evidence="11" key="2">
    <citation type="journal article" date="2017" name="Nat. Plants">
        <title>The Aegilops tauschii genome reveals multiple impacts of transposons.</title>
        <authorList>
            <person name="Zhao G."/>
            <person name="Zou C."/>
            <person name="Li K."/>
            <person name="Wang K."/>
            <person name="Li T."/>
            <person name="Gao L."/>
            <person name="Zhang X."/>
            <person name="Wang H."/>
            <person name="Yang Z."/>
            <person name="Liu X."/>
            <person name="Jiang W."/>
            <person name="Mao L."/>
            <person name="Kong X."/>
            <person name="Jiao Y."/>
            <person name="Jia J."/>
        </authorList>
    </citation>
    <scope>NUCLEOTIDE SEQUENCE [LARGE SCALE GENOMIC DNA]</scope>
    <source>
        <strain evidence="11">cv. AL8/78</strain>
    </source>
</reference>
<dbReference type="PANTHER" id="PTHR23074">
    <property type="entry name" value="AAA DOMAIN-CONTAINING"/>
    <property type="match status" value="1"/>
</dbReference>
<keyword evidence="4" id="KW-0547">Nucleotide-binding</keyword>
<dbReference type="Proteomes" id="UP000015105">
    <property type="component" value="Chromosome 3D"/>
</dbReference>
<dbReference type="STRING" id="200361.A0A453FE22"/>
<protein>
    <recommendedName>
        <fullName evidence="9">AAA+ ATPase domain-containing protein</fullName>
    </recommendedName>
</protein>
<keyword evidence="6" id="KW-0206">Cytoskeleton</keyword>
<evidence type="ECO:0000256" key="7">
    <source>
        <dbReference type="ARBA" id="ARBA00023235"/>
    </source>
</evidence>
<dbReference type="InterPro" id="IPR050304">
    <property type="entry name" value="MT-severing_AAA_ATPase"/>
</dbReference>
<evidence type="ECO:0000256" key="5">
    <source>
        <dbReference type="ARBA" id="ARBA00022840"/>
    </source>
</evidence>
<dbReference type="Gramene" id="AET3Gv20650700.4">
    <property type="protein sequence ID" value="AET3Gv20650700.4"/>
    <property type="gene ID" value="AET3Gv20650700"/>
</dbReference>
<dbReference type="SUPFAM" id="SSF52540">
    <property type="entry name" value="P-loop containing nucleoside triphosphate hydrolases"/>
    <property type="match status" value="1"/>
</dbReference>
<comment type="subcellular location">
    <subcellularLocation>
        <location evidence="1">Cytoplasm</location>
        <location evidence="1">Cytoskeleton</location>
        <location evidence="1">Spindle pole</location>
    </subcellularLocation>
</comment>
<feature type="region of interest" description="Disordered" evidence="8">
    <location>
        <begin position="77"/>
        <end position="106"/>
    </location>
</feature>
<keyword evidence="11" id="KW-1185">Reference proteome</keyword>
<dbReference type="InterPro" id="IPR003959">
    <property type="entry name" value="ATPase_AAA_core"/>
</dbReference>
<dbReference type="GO" id="GO:0005874">
    <property type="term" value="C:microtubule"/>
    <property type="evidence" value="ECO:0007669"/>
    <property type="project" value="UniProtKB-KW"/>
</dbReference>
<evidence type="ECO:0000256" key="6">
    <source>
        <dbReference type="ARBA" id="ARBA00023212"/>
    </source>
</evidence>
<keyword evidence="2" id="KW-0963">Cytoplasm</keyword>
<evidence type="ECO:0000259" key="9">
    <source>
        <dbReference type="SMART" id="SM00382"/>
    </source>
</evidence>
<reference evidence="10" key="3">
    <citation type="journal article" date="2017" name="Nature">
        <title>Genome sequence of the progenitor of the wheat D genome Aegilops tauschii.</title>
        <authorList>
            <person name="Luo M.C."/>
            <person name="Gu Y.Q."/>
            <person name="Puiu D."/>
            <person name="Wang H."/>
            <person name="Twardziok S.O."/>
            <person name="Deal K.R."/>
            <person name="Huo N."/>
            <person name="Zhu T."/>
            <person name="Wang L."/>
            <person name="Wang Y."/>
            <person name="McGuire P.E."/>
            <person name="Liu S."/>
            <person name="Long H."/>
            <person name="Ramasamy R.K."/>
            <person name="Rodriguez J.C."/>
            <person name="Van S.L."/>
            <person name="Yuan L."/>
            <person name="Wang Z."/>
            <person name="Xia Z."/>
            <person name="Xiao L."/>
            <person name="Anderson O.D."/>
            <person name="Ouyang S."/>
            <person name="Liang Y."/>
            <person name="Zimin A.V."/>
            <person name="Pertea G."/>
            <person name="Qi P."/>
            <person name="Bennetzen J.L."/>
            <person name="Dai X."/>
            <person name="Dawson M.W."/>
            <person name="Muller H.G."/>
            <person name="Kugler K."/>
            <person name="Rivarola-Duarte L."/>
            <person name="Spannagl M."/>
            <person name="Mayer K.F.X."/>
            <person name="Lu F.H."/>
            <person name="Bevan M.W."/>
            <person name="Leroy P."/>
            <person name="Li P."/>
            <person name="You F.M."/>
            <person name="Sun Q."/>
            <person name="Liu Z."/>
            <person name="Lyons E."/>
            <person name="Wicker T."/>
            <person name="Salzberg S.L."/>
            <person name="Devos K.M."/>
            <person name="Dvorak J."/>
        </authorList>
    </citation>
    <scope>NUCLEOTIDE SEQUENCE [LARGE SCALE GENOMIC DNA]</scope>
    <source>
        <strain evidence="10">cv. AL8/78</strain>
    </source>
</reference>
<evidence type="ECO:0000256" key="2">
    <source>
        <dbReference type="ARBA" id="ARBA00022490"/>
    </source>
</evidence>
<feature type="domain" description="AAA+ ATPase" evidence="9">
    <location>
        <begin position="201"/>
        <end position="338"/>
    </location>
</feature>
<evidence type="ECO:0000256" key="1">
    <source>
        <dbReference type="ARBA" id="ARBA00004647"/>
    </source>
</evidence>
<evidence type="ECO:0000313" key="10">
    <source>
        <dbReference type="EnsemblPlants" id="AET3Gv20650700.4"/>
    </source>
</evidence>
<dbReference type="CDD" id="cd19509">
    <property type="entry name" value="RecA-like_VPS4-like"/>
    <property type="match status" value="1"/>
</dbReference>
<feature type="compositionally biased region" description="Low complexity" evidence="8">
    <location>
        <begin position="91"/>
        <end position="106"/>
    </location>
</feature>
<reference evidence="11" key="1">
    <citation type="journal article" date="2014" name="Science">
        <title>Ancient hybridizations among the ancestral genomes of bread wheat.</title>
        <authorList>
            <consortium name="International Wheat Genome Sequencing Consortium,"/>
            <person name="Marcussen T."/>
            <person name="Sandve S.R."/>
            <person name="Heier L."/>
            <person name="Spannagl M."/>
            <person name="Pfeifer M."/>
            <person name="Jakobsen K.S."/>
            <person name="Wulff B.B."/>
            <person name="Steuernagel B."/>
            <person name="Mayer K.F."/>
            <person name="Olsen O.A."/>
        </authorList>
    </citation>
    <scope>NUCLEOTIDE SEQUENCE [LARGE SCALE GENOMIC DNA]</scope>
    <source>
        <strain evidence="11">cv. AL8/78</strain>
    </source>
</reference>
<keyword evidence="5" id="KW-0067">ATP-binding</keyword>
<feature type="region of interest" description="Disordered" evidence="8">
    <location>
        <begin position="1"/>
        <end position="57"/>
    </location>
</feature>
<dbReference type="GO" id="GO:0000922">
    <property type="term" value="C:spindle pole"/>
    <property type="evidence" value="ECO:0007669"/>
    <property type="project" value="UniProtKB-SubCell"/>
</dbReference>
<dbReference type="FunFam" id="3.40.50.300:FF:000490">
    <property type="entry name" value="Katanin p60 ATPase-containing subunit A-like 2"/>
    <property type="match status" value="1"/>
</dbReference>
<name>A0A453FE22_AEGTS</name>
<dbReference type="Pfam" id="PF00004">
    <property type="entry name" value="AAA"/>
    <property type="match status" value="1"/>
</dbReference>
<dbReference type="Gene3D" id="1.10.8.60">
    <property type="match status" value="1"/>
</dbReference>
<evidence type="ECO:0000256" key="8">
    <source>
        <dbReference type="SAM" id="MobiDB-lite"/>
    </source>
</evidence>
<dbReference type="FunFam" id="1.10.8.60:FF:000056">
    <property type="entry name" value="Katanin p60 ATPase-containing subunit A-like 2"/>
    <property type="match status" value="1"/>
</dbReference>
<dbReference type="SMART" id="SM00382">
    <property type="entry name" value="AAA"/>
    <property type="match status" value="1"/>
</dbReference>
<dbReference type="GO" id="GO:0016887">
    <property type="term" value="F:ATP hydrolysis activity"/>
    <property type="evidence" value="ECO:0007669"/>
    <property type="project" value="InterPro"/>
</dbReference>
<dbReference type="InterPro" id="IPR027417">
    <property type="entry name" value="P-loop_NTPase"/>
</dbReference>
<keyword evidence="3" id="KW-0493">Microtubule</keyword>
<proteinExistence type="predicted"/>
<reference evidence="10" key="5">
    <citation type="journal article" date="2021" name="G3 (Bethesda)">
        <title>Aegilops tauschii genome assembly Aet v5.0 features greater sequence contiguity and improved annotation.</title>
        <authorList>
            <person name="Wang L."/>
            <person name="Zhu T."/>
            <person name="Rodriguez J.C."/>
            <person name="Deal K.R."/>
            <person name="Dubcovsky J."/>
            <person name="McGuire P.E."/>
            <person name="Lux T."/>
            <person name="Spannagl M."/>
            <person name="Mayer K.F.X."/>
            <person name="Baldrich P."/>
            <person name="Meyers B.C."/>
            <person name="Huo N."/>
            <person name="Gu Y.Q."/>
            <person name="Zhou H."/>
            <person name="Devos K.M."/>
            <person name="Bennetzen J.L."/>
            <person name="Unver T."/>
            <person name="Budak H."/>
            <person name="Gulick P.J."/>
            <person name="Galiba G."/>
            <person name="Kalapos B."/>
            <person name="Nelson D.R."/>
            <person name="Li P."/>
            <person name="You F.M."/>
            <person name="Luo M.C."/>
            <person name="Dvorak J."/>
        </authorList>
    </citation>
    <scope>NUCLEOTIDE SEQUENCE [LARGE SCALE GENOMIC DNA]</scope>
    <source>
        <strain evidence="10">cv. AL8/78</strain>
    </source>
</reference>
<dbReference type="Gene3D" id="3.40.50.300">
    <property type="entry name" value="P-loop containing nucleotide triphosphate hydrolases"/>
    <property type="match status" value="1"/>
</dbReference>
<accession>A0A453FE22</accession>
<dbReference type="Pfam" id="PF17862">
    <property type="entry name" value="AAA_lid_3"/>
    <property type="match status" value="1"/>
</dbReference>
<reference evidence="10" key="4">
    <citation type="submission" date="2019-03" db="UniProtKB">
        <authorList>
            <consortium name="EnsemblPlants"/>
        </authorList>
    </citation>
    <scope>IDENTIFICATION</scope>
</reference>
<dbReference type="InterPro" id="IPR041569">
    <property type="entry name" value="AAA_lid_3"/>
</dbReference>